<dbReference type="InterPro" id="IPR036890">
    <property type="entry name" value="HATPase_C_sf"/>
</dbReference>
<dbReference type="InterPro" id="IPR011006">
    <property type="entry name" value="CheY-like_superfamily"/>
</dbReference>
<feature type="domain" description="Histidine kinase" evidence="15">
    <location>
        <begin position="853"/>
        <end position="1076"/>
    </location>
</feature>
<dbReference type="FunFam" id="2.60.40.10:FF:000791">
    <property type="entry name" value="Two-component system sensor histidine kinase/response regulator"/>
    <property type="match status" value="1"/>
</dbReference>
<keyword evidence="4" id="KW-0808">Transferase</keyword>
<dbReference type="InterPro" id="IPR003661">
    <property type="entry name" value="HisK_dim/P_dom"/>
</dbReference>
<evidence type="ECO:0000313" key="18">
    <source>
        <dbReference type="Proteomes" id="UP000583266"/>
    </source>
</evidence>
<dbReference type="Gene3D" id="1.10.10.60">
    <property type="entry name" value="Homeodomain-like"/>
    <property type="match status" value="1"/>
</dbReference>
<dbReference type="InterPro" id="IPR001789">
    <property type="entry name" value="Sig_transdc_resp-reg_receiver"/>
</dbReference>
<dbReference type="SUPFAM" id="SSF47384">
    <property type="entry name" value="Homodimeric domain of signal transducing histidine kinase"/>
    <property type="match status" value="1"/>
</dbReference>
<keyword evidence="5" id="KW-0547">Nucleotide-binding</keyword>
<gene>
    <name evidence="17" type="ORF">HHL17_18365</name>
</gene>
<dbReference type="EMBL" id="JABBGC010000002">
    <property type="protein sequence ID" value="NML39170.1"/>
    <property type="molecule type" value="Genomic_DNA"/>
</dbReference>
<evidence type="ECO:0000256" key="10">
    <source>
        <dbReference type="ARBA" id="ARBA00023125"/>
    </source>
</evidence>
<dbReference type="SMART" id="SM00387">
    <property type="entry name" value="HATPase_c"/>
    <property type="match status" value="1"/>
</dbReference>
<evidence type="ECO:0000256" key="13">
    <source>
        <dbReference type="SAM" id="SignalP"/>
    </source>
</evidence>
<dbReference type="InterPro" id="IPR011110">
    <property type="entry name" value="Reg_prop"/>
</dbReference>
<evidence type="ECO:0000256" key="3">
    <source>
        <dbReference type="ARBA" id="ARBA00022553"/>
    </source>
</evidence>
<comment type="catalytic activity">
    <reaction evidence="1">
        <text>ATP + protein L-histidine = ADP + protein N-phospho-L-histidine.</text>
        <dbReference type="EC" id="2.7.13.3"/>
    </reaction>
</comment>
<dbReference type="InterPro" id="IPR004358">
    <property type="entry name" value="Sig_transdc_His_kin-like_C"/>
</dbReference>
<dbReference type="InterPro" id="IPR003594">
    <property type="entry name" value="HATPase_dom"/>
</dbReference>
<dbReference type="Pfam" id="PF07494">
    <property type="entry name" value="Reg_prop"/>
    <property type="match status" value="7"/>
</dbReference>
<keyword evidence="11" id="KW-0804">Transcription</keyword>
<feature type="chain" id="PRO_5032358938" description="histidine kinase" evidence="13">
    <location>
        <begin position="20"/>
        <end position="1362"/>
    </location>
</feature>
<name>A0A848GRA4_9BACT</name>
<dbReference type="PANTHER" id="PTHR43547">
    <property type="entry name" value="TWO-COMPONENT HISTIDINE KINASE"/>
    <property type="match status" value="1"/>
</dbReference>
<feature type="domain" description="HTH araC/xylS-type" evidence="14">
    <location>
        <begin position="1257"/>
        <end position="1356"/>
    </location>
</feature>
<dbReference type="GO" id="GO:0043565">
    <property type="term" value="F:sequence-specific DNA binding"/>
    <property type="evidence" value="ECO:0007669"/>
    <property type="project" value="InterPro"/>
</dbReference>
<keyword evidence="18" id="KW-1185">Reference proteome</keyword>
<dbReference type="Pfam" id="PF00072">
    <property type="entry name" value="Response_reg"/>
    <property type="match status" value="1"/>
</dbReference>
<dbReference type="PRINTS" id="PR00344">
    <property type="entry name" value="BCTRLSENSOR"/>
</dbReference>
<dbReference type="InterPro" id="IPR011123">
    <property type="entry name" value="Y_Y_Y"/>
</dbReference>
<evidence type="ECO:0000256" key="1">
    <source>
        <dbReference type="ARBA" id="ARBA00000085"/>
    </source>
</evidence>
<protein>
    <recommendedName>
        <fullName evidence="2">histidine kinase</fullName>
        <ecNumber evidence="2">2.7.13.3</ecNumber>
    </recommendedName>
</protein>
<evidence type="ECO:0000259" key="16">
    <source>
        <dbReference type="PROSITE" id="PS50110"/>
    </source>
</evidence>
<dbReference type="SUPFAM" id="SSF55874">
    <property type="entry name" value="ATPase domain of HSP90 chaperone/DNA topoisomerase II/histidine kinase"/>
    <property type="match status" value="1"/>
</dbReference>
<dbReference type="InterPro" id="IPR015943">
    <property type="entry name" value="WD40/YVTN_repeat-like_dom_sf"/>
</dbReference>
<dbReference type="InterPro" id="IPR013783">
    <property type="entry name" value="Ig-like_fold"/>
</dbReference>
<dbReference type="Pfam" id="PF02518">
    <property type="entry name" value="HATPase_c"/>
    <property type="match status" value="1"/>
</dbReference>
<keyword evidence="8" id="KW-0902">Two-component regulatory system</keyword>
<dbReference type="Gene3D" id="3.40.50.2300">
    <property type="match status" value="1"/>
</dbReference>
<evidence type="ECO:0000256" key="11">
    <source>
        <dbReference type="ARBA" id="ARBA00023163"/>
    </source>
</evidence>
<dbReference type="CDD" id="cd00146">
    <property type="entry name" value="PKD"/>
    <property type="match status" value="1"/>
</dbReference>
<dbReference type="RefSeq" id="WP_169226274.1">
    <property type="nucleotide sequence ID" value="NZ_JABBGC010000002.1"/>
</dbReference>
<dbReference type="SUPFAM" id="SSF46689">
    <property type="entry name" value="Homeodomain-like"/>
    <property type="match status" value="1"/>
</dbReference>
<evidence type="ECO:0000259" key="14">
    <source>
        <dbReference type="PROSITE" id="PS01124"/>
    </source>
</evidence>
<dbReference type="CDD" id="cd17574">
    <property type="entry name" value="REC_OmpR"/>
    <property type="match status" value="1"/>
</dbReference>
<dbReference type="CDD" id="cd00082">
    <property type="entry name" value="HisKA"/>
    <property type="match status" value="1"/>
</dbReference>
<dbReference type="Proteomes" id="UP000583266">
    <property type="component" value="Unassembled WGS sequence"/>
</dbReference>
<dbReference type="Gene3D" id="3.30.565.10">
    <property type="entry name" value="Histidine kinase-like ATPase, C-terminal domain"/>
    <property type="match status" value="1"/>
</dbReference>
<dbReference type="EC" id="2.7.13.3" evidence="2"/>
<feature type="modified residue" description="4-aspartylphosphate" evidence="12">
    <location>
        <position position="1158"/>
    </location>
</feature>
<dbReference type="InterPro" id="IPR018060">
    <property type="entry name" value="HTH_AraC"/>
</dbReference>
<dbReference type="GO" id="GO:0003700">
    <property type="term" value="F:DNA-binding transcription factor activity"/>
    <property type="evidence" value="ECO:0007669"/>
    <property type="project" value="InterPro"/>
</dbReference>
<comment type="caution">
    <text evidence="17">The sequence shown here is derived from an EMBL/GenBank/DDBJ whole genome shotgun (WGS) entry which is preliminary data.</text>
</comment>
<dbReference type="InterPro" id="IPR036097">
    <property type="entry name" value="HisK_dim/P_sf"/>
</dbReference>
<dbReference type="CDD" id="cd16922">
    <property type="entry name" value="HATPase_EvgS-ArcB-TorS-like"/>
    <property type="match status" value="1"/>
</dbReference>
<dbReference type="FunFam" id="3.30.565.10:FF:000037">
    <property type="entry name" value="Hybrid sensor histidine kinase/response regulator"/>
    <property type="match status" value="1"/>
</dbReference>
<keyword evidence="9" id="KW-0805">Transcription regulation</keyword>
<evidence type="ECO:0000313" key="17">
    <source>
        <dbReference type="EMBL" id="NML39170.1"/>
    </source>
</evidence>
<keyword evidence="3 12" id="KW-0597">Phosphoprotein</keyword>
<dbReference type="PROSITE" id="PS50110">
    <property type="entry name" value="RESPONSE_REGULATORY"/>
    <property type="match status" value="1"/>
</dbReference>
<reference evidence="17 18" key="1">
    <citation type="submission" date="2020-04" db="EMBL/GenBank/DDBJ databases">
        <title>Chitinophaga sp. G-6-1-13 sp. nov., isolated from soil.</title>
        <authorList>
            <person name="Dahal R.H."/>
            <person name="Chaudhary D.K."/>
        </authorList>
    </citation>
    <scope>NUCLEOTIDE SEQUENCE [LARGE SCALE GENOMIC DNA]</scope>
    <source>
        <strain evidence="17 18">G-6-1-13</strain>
    </source>
</reference>
<dbReference type="PROSITE" id="PS50109">
    <property type="entry name" value="HIS_KIN"/>
    <property type="match status" value="1"/>
</dbReference>
<feature type="domain" description="Response regulatory" evidence="16">
    <location>
        <begin position="1110"/>
        <end position="1225"/>
    </location>
</feature>
<dbReference type="Gene3D" id="2.130.10.10">
    <property type="entry name" value="YVTN repeat-like/Quinoprotein amine dehydrogenase"/>
    <property type="match status" value="2"/>
</dbReference>
<dbReference type="InterPro" id="IPR009057">
    <property type="entry name" value="Homeodomain-like_sf"/>
</dbReference>
<evidence type="ECO:0000256" key="7">
    <source>
        <dbReference type="ARBA" id="ARBA00022840"/>
    </source>
</evidence>
<evidence type="ECO:0000256" key="4">
    <source>
        <dbReference type="ARBA" id="ARBA00022679"/>
    </source>
</evidence>
<dbReference type="PROSITE" id="PS01124">
    <property type="entry name" value="HTH_ARAC_FAMILY_2"/>
    <property type="match status" value="1"/>
</dbReference>
<evidence type="ECO:0000259" key="15">
    <source>
        <dbReference type="PROSITE" id="PS50109"/>
    </source>
</evidence>
<dbReference type="SMART" id="SM00448">
    <property type="entry name" value="REC"/>
    <property type="match status" value="1"/>
</dbReference>
<dbReference type="Pfam" id="PF07495">
    <property type="entry name" value="Y_Y_Y"/>
    <property type="match status" value="1"/>
</dbReference>
<dbReference type="InterPro" id="IPR018062">
    <property type="entry name" value="HTH_AraC-typ_CS"/>
</dbReference>
<dbReference type="Pfam" id="PF00512">
    <property type="entry name" value="HisKA"/>
    <property type="match status" value="1"/>
</dbReference>
<keyword evidence="6" id="KW-0418">Kinase</keyword>
<dbReference type="PROSITE" id="PS00041">
    <property type="entry name" value="HTH_ARAC_FAMILY_1"/>
    <property type="match status" value="1"/>
</dbReference>
<organism evidence="17 18">
    <name type="scientific">Chitinophaga fulva</name>
    <dbReference type="NCBI Taxonomy" id="2728842"/>
    <lineage>
        <taxon>Bacteria</taxon>
        <taxon>Pseudomonadati</taxon>
        <taxon>Bacteroidota</taxon>
        <taxon>Chitinophagia</taxon>
        <taxon>Chitinophagales</taxon>
        <taxon>Chitinophagaceae</taxon>
        <taxon>Chitinophaga</taxon>
    </lineage>
</organism>
<dbReference type="FunFam" id="1.10.287.130:FF:000045">
    <property type="entry name" value="Two-component system sensor histidine kinase/response regulator"/>
    <property type="match status" value="1"/>
</dbReference>
<keyword evidence="13" id="KW-0732">Signal</keyword>
<dbReference type="GO" id="GO:0000155">
    <property type="term" value="F:phosphorelay sensor kinase activity"/>
    <property type="evidence" value="ECO:0007669"/>
    <property type="project" value="InterPro"/>
</dbReference>
<sequence>MMRIFLFLAVLASPLQVFAQVAPSNFSKLDIYSGLSHNQVTAILKDTEGYLWFGTVSGLNRYDGHTCKVLRNRQNDSTSLADNYVLSLYELPDEKIWVATKGGPCIYDTYTECFRANYNDYLKSLGLPDGTIYNITKGYNGRYWFLYENGSLFLYANKQAKKITINPANKIIAIREAAAGKLWALHQNGVLQEYDISSGKTIFTSTALQQQTQGHHPTSLFIDSDGDVWLWSFAYGASLFHPQENSVRLFNESSAPSRLQSNLVSQIVQDNNGIIWIATDHGGITLIDKKKGFRTSCLLNDPKNPQSLSQNSINALYKDDRGILWAGTYKQGVNYLNSNILRFPHYHHQESDPKSLPYDDVNRFVEDKQGNLWIGTNGGGLIYFDRKNNIFRQYQHDPNNPNSISNNVIVSLWLDQQNILWIGTYFGGLNSFDGKKFTRYRHNDQDASSLADDKVWEIFEDKDQHLWIGTWGSGLDLFDLNTGRFQHFYREKSGNQAPNYISALMNDRKGHLWTGTTNGVMVFSRDQKLVATYRHTAGRKSLSSNNVICFLEDSKGRIWVGTHEGLNLLNEHTGDFELFTMADGLPDNIILNILEDDNQRLWISTPSGLCSAMPHLKGNCVVLSIAGYDESNNLQNREFNENAALKTTTGELIFGGPSGFNIINTGQTQKTAVHSKLVFTGLQILNTNIKPGETVNGRVVLAQSLSKLKSINLEYRENVFSIEFASLDYGHKAHYRYAYTLEGFNTDWLYADGDQRKATYTNLDPGNYTFKVKALNSDGSWSEPISLEIHVEPPFWRTPLAFVIYLLSAAGLLLLARRITLDRIHMRYEVKQQRRETERAQAIEQVKTKFFTNVSHELRTPLSLIISPLDTIIKNTHDEAQQKQLGLVLRNAQRLLNLVNQLLDFRKMEVQAIRLHLAMGDIVQFIRDISHSFTDIAEKKQITFHFSAAIDHLEIYFDKDKIEKILFNLLSNAFKYTPDNGAVTLRLSCEQPSGDDDDATLVIAIQDTGIGIPDNQQQKIFERFFQTDVPADMANQGTGIGLAITKEFVKLHHGVITVKSAPGNGTCFTVRIPAKKIYDPAMRSTTPLVTEEDASQMLSEETRKNGKMKTILVVEDNEDLRFYLKDNLRVQYHVEEATNGKEGWEKVKQCNPDLVISDIMMPLSDGIDLVRNIRTETETAHVPVILLTAVGDEGRQLQAFSAGANDYITKPFTFEILDSRIKNLLAQQKLLQKRFQKQIEVNPAEITVTSVDETFLQNALDIIEKQMDNPDFSVEDFSTTMHMNRVTLYRKILALTGKSPLEFIRSIRLKRAAQLLEKSGMTVAEIAYKVGFNNPKQFSKFFKEEFKVLPSQYAMRKKEADS</sequence>
<dbReference type="SUPFAM" id="SSF52172">
    <property type="entry name" value="CheY-like"/>
    <property type="match status" value="1"/>
</dbReference>
<dbReference type="SUPFAM" id="SSF101898">
    <property type="entry name" value="NHL repeat"/>
    <property type="match status" value="1"/>
</dbReference>
<dbReference type="Gene3D" id="2.60.40.10">
    <property type="entry name" value="Immunoglobulins"/>
    <property type="match status" value="1"/>
</dbReference>
<evidence type="ECO:0000256" key="5">
    <source>
        <dbReference type="ARBA" id="ARBA00022741"/>
    </source>
</evidence>
<dbReference type="Pfam" id="PF12833">
    <property type="entry name" value="HTH_18"/>
    <property type="match status" value="1"/>
</dbReference>
<dbReference type="PANTHER" id="PTHR43547:SF2">
    <property type="entry name" value="HYBRID SIGNAL TRANSDUCTION HISTIDINE KINASE C"/>
    <property type="match status" value="1"/>
</dbReference>
<evidence type="ECO:0000256" key="12">
    <source>
        <dbReference type="PROSITE-ProRule" id="PRU00169"/>
    </source>
</evidence>
<dbReference type="Gene3D" id="1.10.287.130">
    <property type="match status" value="1"/>
</dbReference>
<evidence type="ECO:0000256" key="9">
    <source>
        <dbReference type="ARBA" id="ARBA00023015"/>
    </source>
</evidence>
<evidence type="ECO:0000256" key="2">
    <source>
        <dbReference type="ARBA" id="ARBA00012438"/>
    </source>
</evidence>
<feature type="signal peptide" evidence="13">
    <location>
        <begin position="1"/>
        <end position="19"/>
    </location>
</feature>
<keyword evidence="10" id="KW-0238">DNA-binding</keyword>
<dbReference type="SMART" id="SM00388">
    <property type="entry name" value="HisKA"/>
    <property type="match status" value="1"/>
</dbReference>
<dbReference type="SMART" id="SM00342">
    <property type="entry name" value="HTH_ARAC"/>
    <property type="match status" value="1"/>
</dbReference>
<keyword evidence="7" id="KW-0067">ATP-binding</keyword>
<evidence type="ECO:0000256" key="8">
    <source>
        <dbReference type="ARBA" id="ARBA00023012"/>
    </source>
</evidence>
<proteinExistence type="predicted"/>
<dbReference type="SUPFAM" id="SSF63829">
    <property type="entry name" value="Calcium-dependent phosphotriesterase"/>
    <property type="match status" value="2"/>
</dbReference>
<evidence type="ECO:0000256" key="6">
    <source>
        <dbReference type="ARBA" id="ARBA00022777"/>
    </source>
</evidence>
<dbReference type="InterPro" id="IPR005467">
    <property type="entry name" value="His_kinase_dom"/>
</dbReference>
<dbReference type="GO" id="GO:0005524">
    <property type="term" value="F:ATP binding"/>
    <property type="evidence" value="ECO:0007669"/>
    <property type="project" value="UniProtKB-KW"/>
</dbReference>
<accession>A0A848GRA4</accession>